<dbReference type="Pfam" id="PF12770">
    <property type="entry name" value="CHAT"/>
    <property type="match status" value="1"/>
</dbReference>
<accession>K0K2Z3</accession>
<dbReference type="EMBL" id="HE804045">
    <property type="protein sequence ID" value="CCH30943.1"/>
    <property type="molecule type" value="Genomic_DNA"/>
</dbReference>
<dbReference type="STRING" id="1179773.BN6_36480"/>
<dbReference type="InterPro" id="IPR024983">
    <property type="entry name" value="CHAT_dom"/>
</dbReference>
<name>K0K2Z3_SACES</name>
<dbReference type="BioCyc" id="SESP1179773:BN6_RS17675-MONOMER"/>
<sequence>MVAVQVKFVDAGELYVSWRWEHEPDRPRVLVLPRALVQEPLADLARATPSPLAGESAGDALVRALTHGPLVDRDREVELATRLAGALLPQQLAAELNAVLTEGGRPHLRISPSPSTALVPWEALRIDDGERTVHHADVSVLPPATVRNAVGREVSPHDGPVVGVLDPRVPGFGDASGLGSVLGPPGPELTALAAGHAPGGVRRDDIDRDVLEHALRDAGRLLYVGHVTTGGHGLDARLHLSCGADTTGRAALVGAHRPLTAADIALGHRPGAPEPWRIPNRVALVACESGGDARFAEPTGLVAALVHGGAEYVVSTRWTLPTDAGLAALVPDFPPVPVLERAVLAVDAAQSAPDPVAALGAWQRDQATRWERTGDPACAPVVWAAFATAWAPQR</sequence>
<reference evidence="2 3" key="1">
    <citation type="journal article" date="2012" name="BMC Genomics">
        <title>Complete genome sequence of Saccharothrix espanaensis DSM 44229T and comparison to the other completely sequenced Pseudonocardiaceae.</title>
        <authorList>
            <person name="Strobel T."/>
            <person name="Al-Dilaimi A."/>
            <person name="Blom J."/>
            <person name="Gessner A."/>
            <person name="Kalinowski J."/>
            <person name="Luzhetska M."/>
            <person name="Puhler A."/>
            <person name="Szczepanowski R."/>
            <person name="Bechthold A."/>
            <person name="Ruckert C."/>
        </authorList>
    </citation>
    <scope>NUCLEOTIDE SEQUENCE [LARGE SCALE GENOMIC DNA]</scope>
    <source>
        <strain evidence="3">ATCC 51144 / DSM 44229 / JCM 9112 / NBRC 15066 / NRRL 15764</strain>
    </source>
</reference>
<evidence type="ECO:0000259" key="1">
    <source>
        <dbReference type="Pfam" id="PF12770"/>
    </source>
</evidence>
<dbReference type="Proteomes" id="UP000006281">
    <property type="component" value="Chromosome"/>
</dbReference>
<organism evidence="2 3">
    <name type="scientific">Saccharothrix espanaensis (strain ATCC 51144 / DSM 44229 / JCM 9112 / NBRC 15066 / NRRL 15764)</name>
    <dbReference type="NCBI Taxonomy" id="1179773"/>
    <lineage>
        <taxon>Bacteria</taxon>
        <taxon>Bacillati</taxon>
        <taxon>Actinomycetota</taxon>
        <taxon>Actinomycetes</taxon>
        <taxon>Pseudonocardiales</taxon>
        <taxon>Pseudonocardiaceae</taxon>
        <taxon>Saccharothrix</taxon>
    </lineage>
</organism>
<proteinExistence type="predicted"/>
<dbReference type="KEGG" id="sesp:BN6_36480"/>
<feature type="domain" description="CHAT" evidence="1">
    <location>
        <begin position="78"/>
        <end position="325"/>
    </location>
</feature>
<evidence type="ECO:0000313" key="2">
    <source>
        <dbReference type="EMBL" id="CCH30943.1"/>
    </source>
</evidence>
<dbReference type="PATRIC" id="fig|1179773.3.peg.3648"/>
<dbReference type="AlphaFoldDB" id="K0K2Z3"/>
<keyword evidence="3" id="KW-1185">Reference proteome</keyword>
<dbReference type="OrthoDB" id="3723950at2"/>
<evidence type="ECO:0000313" key="3">
    <source>
        <dbReference type="Proteomes" id="UP000006281"/>
    </source>
</evidence>
<dbReference type="eggNOG" id="COG4995">
    <property type="taxonomic scope" value="Bacteria"/>
</dbReference>
<protein>
    <recommendedName>
        <fullName evidence="1">CHAT domain-containing protein</fullName>
    </recommendedName>
</protein>
<dbReference type="RefSeq" id="WP_015101055.1">
    <property type="nucleotide sequence ID" value="NC_019673.1"/>
</dbReference>
<gene>
    <name evidence="2" type="ordered locus">BN6_36480</name>
</gene>
<dbReference type="HOGENOM" id="CLU_647018_0_0_11"/>